<name>A0A0F9ENF6_9ZZZZ</name>
<dbReference type="EMBL" id="LAZR01034029">
    <property type="protein sequence ID" value="KKL46445.1"/>
    <property type="molecule type" value="Genomic_DNA"/>
</dbReference>
<feature type="domain" description="Phage replisome organiser N-terminal" evidence="1">
    <location>
        <begin position="9"/>
        <end position="128"/>
    </location>
</feature>
<sequence>MSDNKRYYWMKLKADFFQSKDIIVIREMEDGWKLICLWLQMMLLSIENRDMPGLLIYHKTLPYNEDLLGRVTGLSKEIVGRGLTLFRELGMIEFSNDGGIWIESVNECIGESTKEADRKRKYRAKLKRKSTGQIKDKCPINVPSVPDVCPPSSDKRPPEIESESELKLKKKIKIKSVAKKPIPHFRELTDHFQNLYTDKMEGVKPEWGAKQTELLKRDIKKVMGTGDEWCDVLKAAMELFIFDKIPDVERFTQKAGREYGIFHSSLGAILNAMLKEAKR</sequence>
<protein>
    <recommendedName>
        <fullName evidence="1">Phage replisome organiser N-terminal domain-containing protein</fullName>
    </recommendedName>
</protein>
<dbReference type="InterPro" id="IPR010056">
    <property type="entry name" value="Phage_rep_org__N"/>
</dbReference>
<evidence type="ECO:0000259" key="1">
    <source>
        <dbReference type="Pfam" id="PF09681"/>
    </source>
</evidence>
<dbReference type="NCBIfam" id="TIGR01714">
    <property type="entry name" value="phage_rep_org_N"/>
    <property type="match status" value="1"/>
</dbReference>
<evidence type="ECO:0000313" key="2">
    <source>
        <dbReference type="EMBL" id="KKL46445.1"/>
    </source>
</evidence>
<gene>
    <name evidence="2" type="ORF">LCGC14_2345500</name>
</gene>
<dbReference type="Pfam" id="PF09681">
    <property type="entry name" value="Phage_rep_org_N"/>
    <property type="match status" value="1"/>
</dbReference>
<comment type="caution">
    <text evidence="2">The sequence shown here is derived from an EMBL/GenBank/DDBJ whole genome shotgun (WGS) entry which is preliminary data.</text>
</comment>
<proteinExistence type="predicted"/>
<reference evidence="2" key="1">
    <citation type="journal article" date="2015" name="Nature">
        <title>Complex archaea that bridge the gap between prokaryotes and eukaryotes.</title>
        <authorList>
            <person name="Spang A."/>
            <person name="Saw J.H."/>
            <person name="Jorgensen S.L."/>
            <person name="Zaremba-Niedzwiedzka K."/>
            <person name="Martijn J."/>
            <person name="Lind A.E."/>
            <person name="van Eijk R."/>
            <person name="Schleper C."/>
            <person name="Guy L."/>
            <person name="Ettema T.J."/>
        </authorList>
    </citation>
    <scope>NUCLEOTIDE SEQUENCE</scope>
</reference>
<accession>A0A0F9ENF6</accession>
<organism evidence="2">
    <name type="scientific">marine sediment metagenome</name>
    <dbReference type="NCBI Taxonomy" id="412755"/>
    <lineage>
        <taxon>unclassified sequences</taxon>
        <taxon>metagenomes</taxon>
        <taxon>ecological metagenomes</taxon>
    </lineage>
</organism>
<dbReference type="AlphaFoldDB" id="A0A0F9ENF6"/>